<dbReference type="Proteomes" id="UP000198571">
    <property type="component" value="Unassembled WGS sequence"/>
</dbReference>
<dbReference type="EMBL" id="FOGT01000005">
    <property type="protein sequence ID" value="SER92183.1"/>
    <property type="molecule type" value="Genomic_DNA"/>
</dbReference>
<keyword evidence="1" id="KW-0067">ATP-binding</keyword>
<reference evidence="4" key="1">
    <citation type="submission" date="2016-10" db="EMBL/GenBank/DDBJ databases">
        <authorList>
            <person name="Varghese N."/>
            <person name="Submissions S."/>
        </authorList>
    </citation>
    <scope>NUCLEOTIDE SEQUENCE [LARGE SCALE GENOMIC DNA]</scope>
    <source>
        <strain evidence="4">S9</strain>
    </source>
</reference>
<evidence type="ECO:0000313" key="4">
    <source>
        <dbReference type="Proteomes" id="UP000198571"/>
    </source>
</evidence>
<keyword evidence="3" id="KW-0689">Ribosomal protein</keyword>
<evidence type="ECO:0000313" key="3">
    <source>
        <dbReference type="EMBL" id="SER92183.1"/>
    </source>
</evidence>
<dbReference type="PROSITE" id="PS50975">
    <property type="entry name" value="ATP_GRASP"/>
    <property type="match status" value="1"/>
</dbReference>
<protein>
    <submittedName>
        <fullName evidence="3">Ribosomal protein S6--L-glutamate ligase/gamma-F420-2:alpha-L-glutamate ligase</fullName>
    </submittedName>
</protein>
<dbReference type="Gene3D" id="3.40.50.20">
    <property type="match status" value="1"/>
</dbReference>
<sequence>MSHKTGWVVYRKNDIPRNQKFIDMLEEACSNRDIALKVIPYEEIQFHLSKDQKVFANYECQAPDFVINRSVSPWLNEVTELAGIRCFNSAYVARVANDKRLAHAVFANIGMPMLPSKAVHRESLAKEVSGEANLKPFILKDPIGRGGTGVELIDPVKGIDHIGGALPADLLHQPVGGVKGKDLRIYIINNKIAGAVLRESATDFRANISYGGNSSFYELDNKEKELIKLVTNSIHLDFVGLDFLIDEQGELLFNEMEDAVGCRSLYMNSSINIADLFANYIYNEIAY</sequence>
<dbReference type="GO" id="GO:0018169">
    <property type="term" value="F:ribosomal S6-glutamic acid ligase activity"/>
    <property type="evidence" value="ECO:0007669"/>
    <property type="project" value="TreeGrafter"/>
</dbReference>
<dbReference type="SUPFAM" id="SSF56059">
    <property type="entry name" value="Glutathione synthetase ATP-binding domain-like"/>
    <property type="match status" value="1"/>
</dbReference>
<dbReference type="RefSeq" id="WP_177174230.1">
    <property type="nucleotide sequence ID" value="NZ_FOGT01000005.1"/>
</dbReference>
<dbReference type="PANTHER" id="PTHR21621">
    <property type="entry name" value="RIBOSOMAL PROTEIN S6 MODIFICATION PROTEIN"/>
    <property type="match status" value="1"/>
</dbReference>
<dbReference type="Gene3D" id="3.30.470.20">
    <property type="entry name" value="ATP-grasp fold, B domain"/>
    <property type="match status" value="1"/>
</dbReference>
<dbReference type="Pfam" id="PF08443">
    <property type="entry name" value="RimK"/>
    <property type="match status" value="1"/>
</dbReference>
<keyword evidence="4" id="KW-1185">Reference proteome</keyword>
<dbReference type="GO" id="GO:0046872">
    <property type="term" value="F:metal ion binding"/>
    <property type="evidence" value="ECO:0007669"/>
    <property type="project" value="InterPro"/>
</dbReference>
<dbReference type="GO" id="GO:0005524">
    <property type="term" value="F:ATP binding"/>
    <property type="evidence" value="ECO:0007669"/>
    <property type="project" value="UniProtKB-UniRule"/>
</dbReference>
<gene>
    <name evidence="3" type="ORF">SAMN05518684_105121</name>
</gene>
<proteinExistence type="predicted"/>
<dbReference type="GO" id="GO:0009432">
    <property type="term" value="P:SOS response"/>
    <property type="evidence" value="ECO:0007669"/>
    <property type="project" value="TreeGrafter"/>
</dbReference>
<keyword evidence="3" id="KW-0436">Ligase</keyword>
<dbReference type="InterPro" id="IPR013651">
    <property type="entry name" value="ATP-grasp_RimK-type"/>
</dbReference>
<dbReference type="GO" id="GO:0005840">
    <property type="term" value="C:ribosome"/>
    <property type="evidence" value="ECO:0007669"/>
    <property type="project" value="UniProtKB-KW"/>
</dbReference>
<accession>A0A1H9T6H8</accession>
<dbReference type="InterPro" id="IPR011761">
    <property type="entry name" value="ATP-grasp"/>
</dbReference>
<feature type="domain" description="ATP-grasp" evidence="2">
    <location>
        <begin position="103"/>
        <end position="282"/>
    </location>
</feature>
<dbReference type="STRING" id="1601833.SAMN05518684_105121"/>
<evidence type="ECO:0000256" key="1">
    <source>
        <dbReference type="PROSITE-ProRule" id="PRU00409"/>
    </source>
</evidence>
<keyword evidence="1" id="KW-0547">Nucleotide-binding</keyword>
<organism evidence="3 4">
    <name type="scientific">Salipaludibacillus aurantiacus</name>
    <dbReference type="NCBI Taxonomy" id="1601833"/>
    <lineage>
        <taxon>Bacteria</taxon>
        <taxon>Bacillati</taxon>
        <taxon>Bacillota</taxon>
        <taxon>Bacilli</taxon>
        <taxon>Bacillales</taxon>
        <taxon>Bacillaceae</taxon>
    </lineage>
</organism>
<dbReference type="PANTHER" id="PTHR21621:SF0">
    <property type="entry name" value="BETA-CITRYLGLUTAMATE SYNTHASE B-RELATED"/>
    <property type="match status" value="1"/>
</dbReference>
<keyword evidence="3" id="KW-0687">Ribonucleoprotein</keyword>
<dbReference type="GO" id="GO:0005737">
    <property type="term" value="C:cytoplasm"/>
    <property type="evidence" value="ECO:0007669"/>
    <property type="project" value="TreeGrafter"/>
</dbReference>
<dbReference type="AlphaFoldDB" id="A0A1H9T6H8"/>
<name>A0A1H9T6H8_9BACI</name>
<evidence type="ECO:0000259" key="2">
    <source>
        <dbReference type="PROSITE" id="PS50975"/>
    </source>
</evidence>